<feature type="non-terminal residue" evidence="2">
    <location>
        <position position="1"/>
    </location>
</feature>
<dbReference type="GO" id="GO:0005829">
    <property type="term" value="C:cytosol"/>
    <property type="evidence" value="ECO:0007669"/>
    <property type="project" value="TreeGrafter"/>
</dbReference>
<dbReference type="Gene3D" id="1.20.200.10">
    <property type="entry name" value="Fumarase/aspartase (Central domain)"/>
    <property type="match status" value="1"/>
</dbReference>
<dbReference type="GO" id="GO:0004018">
    <property type="term" value="F:N6-(1,2-dicarboxyethyl)AMP AMP-lyase (fumarate-forming) activity"/>
    <property type="evidence" value="ECO:0007669"/>
    <property type="project" value="TreeGrafter"/>
</dbReference>
<protein>
    <submittedName>
        <fullName evidence="2">Uncharacterized protein</fullName>
    </submittedName>
</protein>
<evidence type="ECO:0000313" key="2">
    <source>
        <dbReference type="EMBL" id="CAH0016281.1"/>
    </source>
</evidence>
<dbReference type="Gene3D" id="1.10.275.60">
    <property type="match status" value="1"/>
</dbReference>
<dbReference type="AlphaFoldDB" id="A0A9N9YG40"/>
<evidence type="ECO:0000313" key="3">
    <source>
        <dbReference type="Proteomes" id="UP000696573"/>
    </source>
</evidence>
<dbReference type="SUPFAM" id="SSF48557">
    <property type="entry name" value="L-aspartase-like"/>
    <property type="match status" value="1"/>
</dbReference>
<proteinExistence type="predicted"/>
<sequence>RDRFADSHLAVPTLTYAHLQAAQLIAVGKRAAACVQDLMLDLHGIEKVRNELNFRDAQRTTGCRLACSPSLLMMFLERLLMSEMRFEKVCGLARELPSKPATFANTHADQCCERTLDGSIIRR</sequence>
<dbReference type="InterPro" id="IPR008948">
    <property type="entry name" value="L-Aspartase-like"/>
</dbReference>
<dbReference type="GO" id="GO:0070626">
    <property type="term" value="F:(S)-2-(5-amino-1-(5-phospho-D-ribosyl)imidazole-4-carboxamido) succinate lyase (fumarate-forming) activity"/>
    <property type="evidence" value="ECO:0007669"/>
    <property type="project" value="TreeGrafter"/>
</dbReference>
<reference evidence="2" key="1">
    <citation type="submission" date="2021-10" db="EMBL/GenBank/DDBJ databases">
        <authorList>
            <person name="Piombo E."/>
        </authorList>
    </citation>
    <scope>NUCLEOTIDE SEQUENCE</scope>
</reference>
<accession>A0A9N9YG40</accession>
<dbReference type="GO" id="GO:0044208">
    <property type="term" value="P:'de novo' AMP biosynthetic process"/>
    <property type="evidence" value="ECO:0007669"/>
    <property type="project" value="TreeGrafter"/>
</dbReference>
<organism evidence="2 3">
    <name type="scientific">Clonostachys rhizophaga</name>
    <dbReference type="NCBI Taxonomy" id="160324"/>
    <lineage>
        <taxon>Eukaryota</taxon>
        <taxon>Fungi</taxon>
        <taxon>Dikarya</taxon>
        <taxon>Ascomycota</taxon>
        <taxon>Pezizomycotina</taxon>
        <taxon>Sordariomycetes</taxon>
        <taxon>Hypocreomycetidae</taxon>
        <taxon>Hypocreales</taxon>
        <taxon>Bionectriaceae</taxon>
        <taxon>Clonostachys</taxon>
    </lineage>
</organism>
<dbReference type="EMBL" id="CABFNQ020000461">
    <property type="protein sequence ID" value="CAH0016281.1"/>
    <property type="molecule type" value="Genomic_DNA"/>
</dbReference>
<keyword evidence="3" id="KW-1185">Reference proteome</keyword>
<keyword evidence="1" id="KW-0456">Lyase</keyword>
<evidence type="ECO:0000256" key="1">
    <source>
        <dbReference type="ARBA" id="ARBA00023239"/>
    </source>
</evidence>
<comment type="caution">
    <text evidence="2">The sequence shown here is derived from an EMBL/GenBank/DDBJ whole genome shotgun (WGS) entry which is preliminary data.</text>
</comment>
<gene>
    <name evidence="2" type="ORF">CRHIZ90672A_00007461</name>
</gene>
<dbReference type="OrthoDB" id="406045at2759"/>
<name>A0A9N9YG40_9HYPO</name>
<dbReference type="PANTHER" id="PTHR43172">
    <property type="entry name" value="ADENYLOSUCCINATE LYASE"/>
    <property type="match status" value="1"/>
</dbReference>
<dbReference type="Proteomes" id="UP000696573">
    <property type="component" value="Unassembled WGS sequence"/>
</dbReference>
<dbReference type="PANTHER" id="PTHR43172:SF1">
    <property type="entry name" value="ADENYLOSUCCINATE LYASE"/>
    <property type="match status" value="1"/>
</dbReference>